<evidence type="ECO:0008006" key="7">
    <source>
        <dbReference type="Google" id="ProtNLM"/>
    </source>
</evidence>
<accession>A0A9W7EA24</accession>
<dbReference type="OrthoDB" id="6921389at2759"/>
<dbReference type="EMBL" id="BRXY01000145">
    <property type="protein sequence ID" value="GMH71058.1"/>
    <property type="molecule type" value="Genomic_DNA"/>
</dbReference>
<dbReference type="Proteomes" id="UP001165085">
    <property type="component" value="Unassembled WGS sequence"/>
</dbReference>
<evidence type="ECO:0000256" key="4">
    <source>
        <dbReference type="SAM" id="Coils"/>
    </source>
</evidence>
<comment type="similarity">
    <text evidence="3">Belongs to the FPP/GGPP synthase family.</text>
</comment>
<feature type="coiled-coil region" evidence="4">
    <location>
        <begin position="261"/>
        <end position="305"/>
    </location>
</feature>
<protein>
    <recommendedName>
        <fullName evidence="7">Geranylgeranyl diphosphate synthase</fullName>
    </recommendedName>
</protein>
<dbReference type="PANTHER" id="PTHR12001:SF44">
    <property type="entry name" value="GERANYLGERANYL PYROPHOSPHATE SYNTHASE"/>
    <property type="match status" value="1"/>
</dbReference>
<dbReference type="InterPro" id="IPR008949">
    <property type="entry name" value="Isoprenoid_synthase_dom_sf"/>
</dbReference>
<keyword evidence="6" id="KW-1185">Reference proteome</keyword>
<dbReference type="Gene3D" id="1.10.600.10">
    <property type="entry name" value="Farnesyl Diphosphate Synthase"/>
    <property type="match status" value="1"/>
</dbReference>
<gene>
    <name evidence="5" type="ORF">TrST_g11311</name>
</gene>
<dbReference type="GO" id="GO:0008299">
    <property type="term" value="P:isoprenoid biosynthetic process"/>
    <property type="evidence" value="ECO:0007669"/>
    <property type="project" value="InterPro"/>
</dbReference>
<dbReference type="PANTHER" id="PTHR12001">
    <property type="entry name" value="GERANYLGERANYL PYROPHOSPHATE SYNTHASE"/>
    <property type="match status" value="1"/>
</dbReference>
<dbReference type="GO" id="GO:0046872">
    <property type="term" value="F:metal ion binding"/>
    <property type="evidence" value="ECO:0007669"/>
    <property type="project" value="UniProtKB-KW"/>
</dbReference>
<keyword evidence="3" id="KW-0808">Transferase</keyword>
<evidence type="ECO:0000313" key="6">
    <source>
        <dbReference type="Proteomes" id="UP001165085"/>
    </source>
</evidence>
<dbReference type="InterPro" id="IPR000092">
    <property type="entry name" value="Polyprenyl_synt"/>
</dbReference>
<evidence type="ECO:0000313" key="5">
    <source>
        <dbReference type="EMBL" id="GMH71058.1"/>
    </source>
</evidence>
<evidence type="ECO:0000256" key="1">
    <source>
        <dbReference type="ARBA" id="ARBA00022723"/>
    </source>
</evidence>
<keyword evidence="1" id="KW-0479">Metal-binding</keyword>
<reference evidence="6" key="1">
    <citation type="journal article" date="2023" name="Commun. Biol.">
        <title>Genome analysis of Parmales, the sister group of diatoms, reveals the evolutionary specialization of diatoms from phago-mixotrophs to photoautotrophs.</title>
        <authorList>
            <person name="Ban H."/>
            <person name="Sato S."/>
            <person name="Yoshikawa S."/>
            <person name="Yamada K."/>
            <person name="Nakamura Y."/>
            <person name="Ichinomiya M."/>
            <person name="Sato N."/>
            <person name="Blanc-Mathieu R."/>
            <person name="Endo H."/>
            <person name="Kuwata A."/>
            <person name="Ogata H."/>
        </authorList>
    </citation>
    <scope>NUCLEOTIDE SEQUENCE [LARGE SCALE GENOMIC DNA]</scope>
    <source>
        <strain evidence="6">NIES 3701</strain>
    </source>
</reference>
<evidence type="ECO:0000256" key="3">
    <source>
        <dbReference type="RuleBase" id="RU004466"/>
    </source>
</evidence>
<dbReference type="SUPFAM" id="SSF48576">
    <property type="entry name" value="Terpenoid synthases"/>
    <property type="match status" value="1"/>
</dbReference>
<name>A0A9W7EA24_9STRA</name>
<dbReference type="SFLD" id="SFLDS00005">
    <property type="entry name" value="Isoprenoid_Synthase_Type_I"/>
    <property type="match status" value="1"/>
</dbReference>
<comment type="caution">
    <text evidence="5">The sequence shown here is derived from an EMBL/GenBank/DDBJ whole genome shotgun (WGS) entry which is preliminary data.</text>
</comment>
<dbReference type="Pfam" id="PF00348">
    <property type="entry name" value="polyprenyl_synt"/>
    <property type="match status" value="1"/>
</dbReference>
<proteinExistence type="inferred from homology"/>
<dbReference type="AlphaFoldDB" id="A0A9W7EA24"/>
<dbReference type="GO" id="GO:0004659">
    <property type="term" value="F:prenyltransferase activity"/>
    <property type="evidence" value="ECO:0007669"/>
    <property type="project" value="InterPro"/>
</dbReference>
<organism evidence="5 6">
    <name type="scientific">Triparma strigata</name>
    <dbReference type="NCBI Taxonomy" id="1606541"/>
    <lineage>
        <taxon>Eukaryota</taxon>
        <taxon>Sar</taxon>
        <taxon>Stramenopiles</taxon>
        <taxon>Ochrophyta</taxon>
        <taxon>Bolidophyceae</taxon>
        <taxon>Parmales</taxon>
        <taxon>Triparmaceae</taxon>
        <taxon>Triparma</taxon>
    </lineage>
</organism>
<evidence type="ECO:0000256" key="2">
    <source>
        <dbReference type="ARBA" id="ARBA00022842"/>
    </source>
</evidence>
<sequence length="317" mass="35982">MDHTPPEDLLQPFLYLTSNPGKNIRSILIKGFSVWLPLPPPSLTLTTSIISSLHTSSLLIDDIEDSSLLRRSSPCSHLVYGIPQTINTSNYVYFIALNSCLELGKIVGMGVMDDFVNEITRLHRGQGYDILWRENLKAPSLKEYEEMVKDKTGGLFRMAVRFMARGGGGENLESCLGLCDEMSVYFQIRDDWVNLAGEEYAEKKGYAEDIEEGKFSYPIILYLNSPTTPKKDQLLNILKQRTRSFPLKKYCVELLTESGCLSSAREKCSELKDNISKRIEEMGGNEILEELMRKLEGQLEKEEGKGKRKEFKRVEST</sequence>
<keyword evidence="2" id="KW-0460">Magnesium</keyword>
<keyword evidence="4" id="KW-0175">Coiled coil</keyword>